<dbReference type="CDD" id="cd07729">
    <property type="entry name" value="AHL_lactonase_MBL-fold"/>
    <property type="match status" value="1"/>
</dbReference>
<organism evidence="7 8">
    <name type="scientific">Duganella alba</name>
    <dbReference type="NCBI Taxonomy" id="2666081"/>
    <lineage>
        <taxon>Bacteria</taxon>
        <taxon>Pseudomonadati</taxon>
        <taxon>Pseudomonadota</taxon>
        <taxon>Betaproteobacteria</taxon>
        <taxon>Burkholderiales</taxon>
        <taxon>Oxalobacteraceae</taxon>
        <taxon>Telluria group</taxon>
        <taxon>Duganella</taxon>
    </lineage>
</organism>
<evidence type="ECO:0000313" key="8">
    <source>
        <dbReference type="Proteomes" id="UP000481037"/>
    </source>
</evidence>
<evidence type="ECO:0000256" key="1">
    <source>
        <dbReference type="ARBA" id="ARBA00007749"/>
    </source>
</evidence>
<dbReference type="Proteomes" id="UP000481037">
    <property type="component" value="Unassembled WGS sequence"/>
</dbReference>
<gene>
    <name evidence="7" type="ORF">GJ697_07500</name>
</gene>
<accession>A0A6L5QEY6</accession>
<evidence type="ECO:0000256" key="4">
    <source>
        <dbReference type="ARBA" id="ARBA00022833"/>
    </source>
</evidence>
<dbReference type="PANTHER" id="PTHR42978">
    <property type="entry name" value="QUORUM-QUENCHING LACTONASE YTNP-RELATED-RELATED"/>
    <property type="match status" value="1"/>
</dbReference>
<keyword evidence="8" id="KW-1185">Reference proteome</keyword>
<comment type="caution">
    <text evidence="7">The sequence shown here is derived from an EMBL/GenBank/DDBJ whole genome shotgun (WGS) entry which is preliminary data.</text>
</comment>
<evidence type="ECO:0000256" key="3">
    <source>
        <dbReference type="ARBA" id="ARBA00022801"/>
    </source>
</evidence>
<reference evidence="7 8" key="1">
    <citation type="submission" date="2019-11" db="EMBL/GenBank/DDBJ databases">
        <title>Novel species isolated from a subtropical stream in China.</title>
        <authorList>
            <person name="Lu H."/>
        </authorList>
    </citation>
    <scope>NUCLEOTIDE SEQUENCE [LARGE SCALE GENOMIC DNA]</scope>
    <source>
        <strain evidence="7 8">FT25W</strain>
    </source>
</reference>
<evidence type="ECO:0000256" key="2">
    <source>
        <dbReference type="ARBA" id="ARBA00022723"/>
    </source>
</evidence>
<dbReference type="Gene3D" id="3.60.15.10">
    <property type="entry name" value="Ribonuclease Z/Hydroxyacylglutathione hydrolase-like"/>
    <property type="match status" value="1"/>
</dbReference>
<dbReference type="Pfam" id="PF00753">
    <property type="entry name" value="Lactamase_B"/>
    <property type="match status" value="1"/>
</dbReference>
<dbReference type="InterPro" id="IPR001279">
    <property type="entry name" value="Metallo-B-lactamas"/>
</dbReference>
<feature type="domain" description="Metallo-beta-lactamase" evidence="6">
    <location>
        <begin position="60"/>
        <end position="261"/>
    </location>
</feature>
<evidence type="ECO:0000313" key="7">
    <source>
        <dbReference type="EMBL" id="MRX07671.1"/>
    </source>
</evidence>
<comment type="similarity">
    <text evidence="1">Belongs to the metallo-beta-lactamase superfamily.</text>
</comment>
<sequence>MKTLYALIIAGMLALSGVAHAAPAPADVRLYRLDCGTMHFGDLSMMSDSGEYQGQTYDIVISCYVIKHGDDWMLWDTGFAKNFQQGVKNGTLDMKLSTTIVDQLRTIGLTSDDIRYVAISHSHFDHTGQTRDFPHATLIMQQREYAVLSDKQAAESHFIDPELLGIRPDHLKLIDGDYDFFGDGTVKAILLPGHTPGHMALQLTLPHAGPVILSGDQWHFTENRARNQVPTFNFDHDTTLKSSARLEQILRTTGARLIIQHEPADNAKLPKLPAWLD</sequence>
<evidence type="ECO:0000259" key="6">
    <source>
        <dbReference type="SMART" id="SM00849"/>
    </source>
</evidence>
<dbReference type="AlphaFoldDB" id="A0A6L5QEY6"/>
<protein>
    <submittedName>
        <fullName evidence="7">MBL fold metallo-hydrolase</fullName>
    </submittedName>
</protein>
<keyword evidence="4" id="KW-0862">Zinc</keyword>
<evidence type="ECO:0000256" key="5">
    <source>
        <dbReference type="SAM" id="SignalP"/>
    </source>
</evidence>
<feature type="chain" id="PRO_5026685612" evidence="5">
    <location>
        <begin position="22"/>
        <end position="277"/>
    </location>
</feature>
<keyword evidence="2" id="KW-0479">Metal-binding</keyword>
<feature type="signal peptide" evidence="5">
    <location>
        <begin position="1"/>
        <end position="21"/>
    </location>
</feature>
<dbReference type="SMART" id="SM00849">
    <property type="entry name" value="Lactamase_B"/>
    <property type="match status" value="1"/>
</dbReference>
<dbReference type="GO" id="GO:0046872">
    <property type="term" value="F:metal ion binding"/>
    <property type="evidence" value="ECO:0007669"/>
    <property type="project" value="UniProtKB-KW"/>
</dbReference>
<keyword evidence="3 7" id="KW-0378">Hydrolase</keyword>
<dbReference type="InterPro" id="IPR036866">
    <property type="entry name" value="RibonucZ/Hydroxyglut_hydro"/>
</dbReference>
<dbReference type="InterPro" id="IPR051013">
    <property type="entry name" value="MBL_superfamily_lactonases"/>
</dbReference>
<dbReference type="GO" id="GO:0016787">
    <property type="term" value="F:hydrolase activity"/>
    <property type="evidence" value="ECO:0007669"/>
    <property type="project" value="UniProtKB-KW"/>
</dbReference>
<keyword evidence="5" id="KW-0732">Signal</keyword>
<dbReference type="SUPFAM" id="SSF56281">
    <property type="entry name" value="Metallo-hydrolase/oxidoreductase"/>
    <property type="match status" value="1"/>
</dbReference>
<dbReference type="PANTHER" id="PTHR42978:SF3">
    <property type="entry name" value="BLR3078 PROTEIN"/>
    <property type="match status" value="1"/>
</dbReference>
<dbReference type="RefSeq" id="WP_154363367.1">
    <property type="nucleotide sequence ID" value="NZ_WKJM01000004.1"/>
</dbReference>
<name>A0A6L5QEY6_9BURK</name>
<dbReference type="EMBL" id="WKJM01000004">
    <property type="protein sequence ID" value="MRX07671.1"/>
    <property type="molecule type" value="Genomic_DNA"/>
</dbReference>
<proteinExistence type="inferred from homology"/>